<dbReference type="PANTHER" id="PTHR12169">
    <property type="entry name" value="ATPASE N2B"/>
    <property type="match status" value="1"/>
</dbReference>
<sequence>MPQNVGYGVPGSERGPVRAELERRIRDATIAPDDIQRRLADRLDVLARAIKSRSLSSKKSALGWLFGRSRPEPVKGLYIYGQVGRGKSMMMDMFYDTVSGTPKRRVHFHAFMSDVQDRIKAHRQSVKDGRAKGDDPIPPVAEAIAREAQLLCFDEFTVTDIADAMILARLFTALFDAGVILVATSNVAPDDLYRDGLNRSLFLPFIDILKRNADLFELDAPQDYRMTKLGGDELYVTPLGPEADKAVDAIWTRILAGTPERATSLSVTGRTIEVPRSGNRAARFSFADLMERPLGPRDYLEMAKSFDTIIIEDVPRLTRSERNEAKRFIILVDAFYDAGKDVVLSAAVPAEDLYEAKGGTEAFEFARTVSRLTEMRSEDYREHAGDAARRRMAP</sequence>
<dbReference type="SUPFAM" id="SSF52540">
    <property type="entry name" value="P-loop containing nucleoside triphosphate hydrolases"/>
    <property type="match status" value="1"/>
</dbReference>
<dbReference type="InterPro" id="IPR005654">
    <property type="entry name" value="ATPase_AFG1-like"/>
</dbReference>
<keyword evidence="1" id="KW-0547">Nucleotide-binding</keyword>
<dbReference type="AlphaFoldDB" id="A0A0P0YVB0"/>
<dbReference type="NCBIfam" id="NF040713">
    <property type="entry name" value="ZapE"/>
    <property type="match status" value="1"/>
</dbReference>
<evidence type="ECO:0000256" key="2">
    <source>
        <dbReference type="ARBA" id="ARBA00022840"/>
    </source>
</evidence>
<accession>A0A0P0YVB0</accession>
<dbReference type="EMBL" id="LC066369">
    <property type="protein sequence ID" value="BAT25389.1"/>
    <property type="molecule type" value="Genomic_DNA"/>
</dbReference>
<keyword evidence="2" id="KW-0067">ATP-binding</keyword>
<reference evidence="3" key="1">
    <citation type="journal article" date="2015" name="Proc. Natl. Acad. Sci. U.S.A.">
        <title>Bacterial clade with the ribosomal RNA operon on a small plasmid rather than the chromosome.</title>
        <authorList>
            <person name="Anda M."/>
            <person name="Ohtsubo Y."/>
            <person name="Okubo T."/>
            <person name="Sugawara M."/>
            <person name="Nagata Y."/>
            <person name="Tsuda M."/>
            <person name="Minamisawa K."/>
            <person name="Mitsui H."/>
        </authorList>
    </citation>
    <scope>NUCLEOTIDE SEQUENCE</scope>
    <source>
        <strain evidence="3">DSM 21988</strain>
    </source>
</reference>
<protein>
    <submittedName>
        <fullName evidence="3">Putative ATPase, AFG1 family</fullName>
    </submittedName>
</protein>
<evidence type="ECO:0000256" key="1">
    <source>
        <dbReference type="ARBA" id="ARBA00022741"/>
    </source>
</evidence>
<name>A0A0P0YVB0_9HYPH</name>
<proteinExistence type="predicted"/>
<dbReference type="Gene3D" id="3.40.50.300">
    <property type="entry name" value="P-loop containing nucleotide triphosphate hydrolases"/>
    <property type="match status" value="1"/>
</dbReference>
<evidence type="ECO:0000313" key="3">
    <source>
        <dbReference type="EMBL" id="BAT25389.1"/>
    </source>
</evidence>
<dbReference type="PANTHER" id="PTHR12169:SF6">
    <property type="entry name" value="AFG1-LIKE ATPASE"/>
    <property type="match status" value="1"/>
</dbReference>
<dbReference type="InterPro" id="IPR027417">
    <property type="entry name" value="P-loop_NTPase"/>
</dbReference>
<dbReference type="GO" id="GO:0005737">
    <property type="term" value="C:cytoplasm"/>
    <property type="evidence" value="ECO:0007669"/>
    <property type="project" value="TreeGrafter"/>
</dbReference>
<dbReference type="GO" id="GO:0016887">
    <property type="term" value="F:ATP hydrolysis activity"/>
    <property type="evidence" value="ECO:0007669"/>
    <property type="project" value="InterPro"/>
</dbReference>
<dbReference type="GO" id="GO:0005524">
    <property type="term" value="F:ATP binding"/>
    <property type="evidence" value="ECO:0007669"/>
    <property type="project" value="UniProtKB-KW"/>
</dbReference>
<dbReference type="Pfam" id="PF03969">
    <property type="entry name" value="AFG1_ATPase"/>
    <property type="match status" value="1"/>
</dbReference>
<organism evidence="3">
    <name type="scientific">Aureimonas altamirensis</name>
    <dbReference type="NCBI Taxonomy" id="370622"/>
    <lineage>
        <taxon>Bacteria</taxon>
        <taxon>Pseudomonadati</taxon>
        <taxon>Pseudomonadota</taxon>
        <taxon>Alphaproteobacteria</taxon>
        <taxon>Hyphomicrobiales</taxon>
        <taxon>Aurantimonadaceae</taxon>
        <taxon>Aureimonas</taxon>
    </lineage>
</organism>
<dbReference type="RefSeq" id="WP_060610605.1">
    <property type="nucleotide sequence ID" value="NZ_BBWQ01000025.1"/>
</dbReference>